<comment type="catalytic activity">
    <reaction evidence="8 11">
        <text>glycerol + ATP = sn-glycerol 3-phosphate + ADP + H(+)</text>
        <dbReference type="Rhea" id="RHEA:21644"/>
        <dbReference type="ChEBI" id="CHEBI:15378"/>
        <dbReference type="ChEBI" id="CHEBI:17754"/>
        <dbReference type="ChEBI" id="CHEBI:30616"/>
        <dbReference type="ChEBI" id="CHEBI:57597"/>
        <dbReference type="ChEBI" id="CHEBI:456216"/>
        <dbReference type="EC" id="2.7.1.30"/>
    </reaction>
</comment>
<feature type="binding site" evidence="11">
    <location>
        <position position="316"/>
    </location>
    <ligand>
        <name>ATP</name>
        <dbReference type="ChEBI" id="CHEBI:30616"/>
    </ligand>
</feature>
<dbReference type="AlphaFoldDB" id="A0A1V4SHR2"/>
<keyword evidence="7 11" id="KW-0067">ATP-binding</keyword>
<keyword evidence="4 11" id="KW-0547">Nucleotide-binding</keyword>
<organism evidence="15 16">
    <name type="scientific">Ruminiclostridium hungatei</name>
    <name type="common">Clostridium hungatei</name>
    <dbReference type="NCBI Taxonomy" id="48256"/>
    <lineage>
        <taxon>Bacteria</taxon>
        <taxon>Bacillati</taxon>
        <taxon>Bacillota</taxon>
        <taxon>Clostridia</taxon>
        <taxon>Eubacteriales</taxon>
        <taxon>Oscillospiraceae</taxon>
        <taxon>Ruminiclostridium</taxon>
    </lineage>
</organism>
<comment type="pathway">
    <text evidence="1 11">Polyol metabolism; glycerol degradation via glycerol kinase pathway; sn-glycerol 3-phosphate from glycerol: step 1/1.</text>
</comment>
<evidence type="ECO:0000259" key="14">
    <source>
        <dbReference type="Pfam" id="PF02782"/>
    </source>
</evidence>
<keyword evidence="16" id="KW-1185">Reference proteome</keyword>
<keyword evidence="5 11" id="KW-0418">Kinase</keyword>
<dbReference type="PIRSF" id="PIRSF000538">
    <property type="entry name" value="GlpK"/>
    <property type="match status" value="1"/>
</dbReference>
<evidence type="ECO:0000256" key="10">
    <source>
        <dbReference type="ARBA" id="ARBA00063665"/>
    </source>
</evidence>
<dbReference type="InterPro" id="IPR018485">
    <property type="entry name" value="FGGY_C"/>
</dbReference>
<dbReference type="InterPro" id="IPR043129">
    <property type="entry name" value="ATPase_NBD"/>
</dbReference>
<dbReference type="Proteomes" id="UP000191554">
    <property type="component" value="Unassembled WGS sequence"/>
</dbReference>
<evidence type="ECO:0000256" key="4">
    <source>
        <dbReference type="ARBA" id="ARBA00022741"/>
    </source>
</evidence>
<comment type="subunit">
    <text evidence="10 11">Homotetramer and homodimer (in equilibrium).</text>
</comment>
<dbReference type="STRING" id="48256.CLHUN_32650"/>
<dbReference type="InterPro" id="IPR005999">
    <property type="entry name" value="Glycerol_kin"/>
</dbReference>
<dbReference type="PROSITE" id="PS00445">
    <property type="entry name" value="FGGY_KINASES_2"/>
    <property type="match status" value="1"/>
</dbReference>
<evidence type="ECO:0000259" key="13">
    <source>
        <dbReference type="Pfam" id="PF00370"/>
    </source>
</evidence>
<dbReference type="GO" id="GO:0004370">
    <property type="term" value="F:glycerol kinase activity"/>
    <property type="evidence" value="ECO:0007669"/>
    <property type="project" value="UniProtKB-UniRule"/>
</dbReference>
<protein>
    <recommendedName>
        <fullName evidence="11">Glycerol kinase</fullName>
        <ecNumber evidence="11">2.7.1.30</ecNumber>
    </recommendedName>
    <alternativeName>
        <fullName evidence="11">ATP:glycerol 3-phosphotransferase</fullName>
    </alternativeName>
    <alternativeName>
        <fullName evidence="11">Glycerokinase</fullName>
        <shortName evidence="11">GK</shortName>
    </alternativeName>
</protein>
<dbReference type="InterPro" id="IPR018484">
    <property type="entry name" value="FGGY_N"/>
</dbReference>
<feature type="binding site" evidence="11">
    <location>
        <position position="15"/>
    </location>
    <ligand>
        <name>ATP</name>
        <dbReference type="ChEBI" id="CHEBI:30616"/>
    </ligand>
</feature>
<feature type="binding site" evidence="11">
    <location>
        <position position="83"/>
    </location>
    <ligand>
        <name>sn-glycerol 3-phosphate</name>
        <dbReference type="ChEBI" id="CHEBI:57597"/>
    </ligand>
</feature>
<feature type="domain" description="Carbohydrate kinase FGGY C-terminal" evidence="14">
    <location>
        <begin position="264"/>
        <end position="450"/>
    </location>
</feature>
<comment type="caution">
    <text evidence="15">The sequence shown here is derived from an EMBL/GenBank/DDBJ whole genome shotgun (WGS) entry which is preliminary data.</text>
</comment>
<feature type="binding site" evidence="11">
    <location>
        <position position="413"/>
    </location>
    <ligand>
        <name>ATP</name>
        <dbReference type="ChEBI" id="CHEBI:30616"/>
    </ligand>
</feature>
<evidence type="ECO:0000256" key="11">
    <source>
        <dbReference type="HAMAP-Rule" id="MF_00186"/>
    </source>
</evidence>
<keyword evidence="6 11" id="KW-0319">Glycerol metabolism</keyword>
<keyword evidence="3 11" id="KW-0808">Transferase</keyword>
<feature type="binding site" evidence="11">
    <location>
        <position position="247"/>
    </location>
    <ligand>
        <name>sn-glycerol 3-phosphate</name>
        <dbReference type="ChEBI" id="CHEBI:57597"/>
    </ligand>
</feature>
<feature type="binding site" evidence="11">
    <location>
        <position position="13"/>
    </location>
    <ligand>
        <name>ADP</name>
        <dbReference type="ChEBI" id="CHEBI:456216"/>
    </ligand>
</feature>
<dbReference type="HAMAP" id="MF_00186">
    <property type="entry name" value="Glycerol_kin"/>
    <property type="match status" value="1"/>
</dbReference>
<dbReference type="CDD" id="cd07786">
    <property type="entry name" value="FGGY_EcGK_like"/>
    <property type="match status" value="1"/>
</dbReference>
<evidence type="ECO:0000313" key="15">
    <source>
        <dbReference type="EMBL" id="OPX42781.1"/>
    </source>
</evidence>
<dbReference type="UniPathway" id="UPA00618">
    <property type="reaction ID" value="UER00672"/>
</dbReference>
<dbReference type="GO" id="GO:0019563">
    <property type="term" value="P:glycerol catabolic process"/>
    <property type="evidence" value="ECO:0007669"/>
    <property type="project" value="UniProtKB-UniRule"/>
</dbReference>
<comment type="function">
    <text evidence="9 11">Key enzyme in the regulation of glycerol uptake and metabolism. Catalyzes the phosphorylation of glycerol to yield sn-glycerol 3-phosphate.</text>
</comment>
<name>A0A1V4SHR2_RUMHU</name>
<dbReference type="FunFam" id="3.30.420.40:FF:000007">
    <property type="entry name" value="Glycerol kinase"/>
    <property type="match status" value="1"/>
</dbReference>
<reference evidence="15 16" key="1">
    <citation type="submission" date="2017-03" db="EMBL/GenBank/DDBJ databases">
        <title>Genome sequence of Clostridium hungatei DSM 14427.</title>
        <authorList>
            <person name="Poehlein A."/>
            <person name="Daniel R."/>
        </authorList>
    </citation>
    <scope>NUCLEOTIDE SEQUENCE [LARGE SCALE GENOMIC DNA]</scope>
    <source>
        <strain evidence="15 16">DSM 14427</strain>
    </source>
</reference>
<dbReference type="EC" id="2.7.1.30" evidence="11"/>
<feature type="binding site" evidence="11">
    <location>
        <position position="312"/>
    </location>
    <ligand>
        <name>ATP</name>
        <dbReference type="ChEBI" id="CHEBI:30616"/>
    </ligand>
</feature>
<feature type="binding site" evidence="11">
    <location>
        <position position="13"/>
    </location>
    <ligand>
        <name>ATP</name>
        <dbReference type="ChEBI" id="CHEBI:30616"/>
    </ligand>
</feature>
<sequence length="501" mass="55603">MHKKYILAIDQGTTSTKVIAVNHESKIIDQASKDITQFYPQPGWVEHDAEEIWETVLDCCKQIFSRGVVKPEEIAAIGITDQRESTILWDRDTGKPVYHAICWQSRQTAPICERMKKQEGLEELINEKTGLRIDPYFSASKIKFILENVPGVQGQVDAGKILMGTIDSWIMWNLSGKESHVIDYTNASRTLLLNIHTLQWDDELIEKIGIPKQILPELKPSSCDALAYTAPSAFFGQRVPISGDAGDQHAATIGQACFEPGMAKNTYGTSMALFMNIGDKPLKSNFGLTTDLGWVIDGKVQYAFEGVVFVGGAVVQWLRDGLGIIKDARECDLLAEKVKDTGDVYIVPAFAGMCAPYWDSYARGTIIGVTRGTTKEHICRAALESMGYQTRDVIDAMIADTGKKLKSLRVDGGATKSEFLLQFQADILGIPVELPEVTDMAALGASYLAGLGIGFWKDTSELRKHWKIAKVYYPKMTKEERDTLYAGWKKAVGRSLDWAKK</sequence>
<dbReference type="NCBIfam" id="NF000756">
    <property type="entry name" value="PRK00047.1"/>
    <property type="match status" value="1"/>
</dbReference>
<dbReference type="InterPro" id="IPR000577">
    <property type="entry name" value="Carb_kinase_FGGY"/>
</dbReference>
<feature type="binding site" evidence="11">
    <location>
        <position position="136"/>
    </location>
    <ligand>
        <name>sn-glycerol 3-phosphate</name>
        <dbReference type="ChEBI" id="CHEBI:57597"/>
    </ligand>
</feature>
<comment type="caution">
    <text evidence="11">Lacks conserved residue(s) required for the propagation of feature annotation.</text>
</comment>
<dbReference type="NCBIfam" id="TIGR01311">
    <property type="entry name" value="glycerol_kin"/>
    <property type="match status" value="1"/>
</dbReference>
<dbReference type="RefSeq" id="WP_080065704.1">
    <property type="nucleotide sequence ID" value="NZ_MZGX01000024.1"/>
</dbReference>
<dbReference type="Gene3D" id="3.30.420.40">
    <property type="match status" value="2"/>
</dbReference>
<feature type="domain" description="Carbohydrate kinase FGGY N-terminal" evidence="13">
    <location>
        <begin position="5"/>
        <end position="254"/>
    </location>
</feature>
<evidence type="ECO:0000256" key="7">
    <source>
        <dbReference type="ARBA" id="ARBA00022840"/>
    </source>
</evidence>
<dbReference type="GO" id="GO:0006072">
    <property type="term" value="P:glycerol-3-phosphate metabolic process"/>
    <property type="evidence" value="ECO:0007669"/>
    <property type="project" value="InterPro"/>
</dbReference>
<evidence type="ECO:0000256" key="2">
    <source>
        <dbReference type="ARBA" id="ARBA00009156"/>
    </source>
</evidence>
<feature type="binding site" evidence="11">
    <location>
        <position position="84"/>
    </location>
    <ligand>
        <name>glycerol</name>
        <dbReference type="ChEBI" id="CHEBI:17754"/>
    </ligand>
</feature>
<dbReference type="InterPro" id="IPR018483">
    <property type="entry name" value="Carb_kinase_FGGY_CS"/>
</dbReference>
<feature type="binding site" evidence="11">
    <location>
        <position position="17"/>
    </location>
    <ligand>
        <name>ADP</name>
        <dbReference type="ChEBI" id="CHEBI:456216"/>
    </ligand>
</feature>
<evidence type="ECO:0000256" key="5">
    <source>
        <dbReference type="ARBA" id="ARBA00022777"/>
    </source>
</evidence>
<feature type="binding site" evidence="11">
    <location>
        <position position="83"/>
    </location>
    <ligand>
        <name>glycerol</name>
        <dbReference type="ChEBI" id="CHEBI:17754"/>
    </ligand>
</feature>
<dbReference type="EMBL" id="MZGX01000024">
    <property type="protein sequence ID" value="OPX42781.1"/>
    <property type="molecule type" value="Genomic_DNA"/>
</dbReference>
<feature type="binding site" evidence="11">
    <location>
        <position position="269"/>
    </location>
    <ligand>
        <name>ATP</name>
        <dbReference type="ChEBI" id="CHEBI:30616"/>
    </ligand>
</feature>
<evidence type="ECO:0000256" key="9">
    <source>
        <dbReference type="ARBA" id="ARBA00054633"/>
    </source>
</evidence>
<feature type="binding site" evidence="11">
    <location>
        <position position="413"/>
    </location>
    <ligand>
        <name>ADP</name>
        <dbReference type="ChEBI" id="CHEBI:456216"/>
    </ligand>
</feature>
<evidence type="ECO:0000256" key="12">
    <source>
        <dbReference type="RuleBase" id="RU003733"/>
    </source>
</evidence>
<dbReference type="Pfam" id="PF02782">
    <property type="entry name" value="FGGY_C"/>
    <property type="match status" value="1"/>
</dbReference>
<dbReference type="GO" id="GO:0005829">
    <property type="term" value="C:cytosol"/>
    <property type="evidence" value="ECO:0007669"/>
    <property type="project" value="TreeGrafter"/>
</dbReference>
<dbReference type="SUPFAM" id="SSF53067">
    <property type="entry name" value="Actin-like ATPase domain"/>
    <property type="match status" value="2"/>
</dbReference>
<feature type="binding site" evidence="11">
    <location>
        <position position="84"/>
    </location>
    <ligand>
        <name>sn-glycerol 3-phosphate</name>
        <dbReference type="ChEBI" id="CHEBI:57597"/>
    </ligand>
</feature>
<evidence type="ECO:0000256" key="8">
    <source>
        <dbReference type="ARBA" id="ARBA00052101"/>
    </source>
</evidence>
<evidence type="ECO:0000256" key="3">
    <source>
        <dbReference type="ARBA" id="ARBA00022679"/>
    </source>
</evidence>
<dbReference type="PANTHER" id="PTHR10196:SF69">
    <property type="entry name" value="GLYCEROL KINASE"/>
    <property type="match status" value="1"/>
</dbReference>
<feature type="binding site" evidence="11">
    <location>
        <position position="312"/>
    </location>
    <ligand>
        <name>ADP</name>
        <dbReference type="ChEBI" id="CHEBI:456216"/>
    </ligand>
</feature>
<feature type="binding site" evidence="11">
    <location>
        <position position="269"/>
    </location>
    <ligand>
        <name>ADP</name>
        <dbReference type="ChEBI" id="CHEBI:456216"/>
    </ligand>
</feature>
<comment type="activity regulation">
    <text evidence="11">Activated by phosphorylation and inhibited by fructose 1,6-bisphosphate (FBP).</text>
</comment>
<dbReference type="PANTHER" id="PTHR10196">
    <property type="entry name" value="SUGAR KINASE"/>
    <property type="match status" value="1"/>
</dbReference>
<feature type="binding site" evidence="11">
    <location>
        <position position="247"/>
    </location>
    <ligand>
        <name>glycerol</name>
        <dbReference type="ChEBI" id="CHEBI:17754"/>
    </ligand>
</feature>
<proteinExistence type="inferred from homology"/>
<evidence type="ECO:0000256" key="6">
    <source>
        <dbReference type="ARBA" id="ARBA00022798"/>
    </source>
</evidence>
<dbReference type="Pfam" id="PF00370">
    <property type="entry name" value="FGGY_N"/>
    <property type="match status" value="1"/>
</dbReference>
<comment type="similarity">
    <text evidence="2 11 12">Belongs to the FGGY kinase family.</text>
</comment>
<dbReference type="GO" id="GO:0005524">
    <property type="term" value="F:ATP binding"/>
    <property type="evidence" value="ECO:0007669"/>
    <property type="project" value="UniProtKB-UniRule"/>
</dbReference>
<feature type="binding site" evidence="11">
    <location>
        <position position="14"/>
    </location>
    <ligand>
        <name>ATP</name>
        <dbReference type="ChEBI" id="CHEBI:30616"/>
    </ligand>
</feature>
<feature type="binding site" evidence="11">
    <location>
        <position position="136"/>
    </location>
    <ligand>
        <name>glycerol</name>
        <dbReference type="ChEBI" id="CHEBI:17754"/>
    </ligand>
</feature>
<dbReference type="FunFam" id="3.30.420.40:FF:000008">
    <property type="entry name" value="Glycerol kinase"/>
    <property type="match status" value="1"/>
</dbReference>
<evidence type="ECO:0000313" key="16">
    <source>
        <dbReference type="Proteomes" id="UP000191554"/>
    </source>
</evidence>
<feature type="binding site" evidence="11">
    <location>
        <position position="13"/>
    </location>
    <ligand>
        <name>sn-glycerol 3-phosphate</name>
        <dbReference type="ChEBI" id="CHEBI:57597"/>
    </ligand>
</feature>
<evidence type="ECO:0000256" key="1">
    <source>
        <dbReference type="ARBA" id="ARBA00005190"/>
    </source>
</evidence>
<accession>A0A1V4SHR2</accession>
<dbReference type="OrthoDB" id="9805576at2"/>
<feature type="binding site" evidence="11">
    <location>
        <position position="248"/>
    </location>
    <ligand>
        <name>glycerol</name>
        <dbReference type="ChEBI" id="CHEBI:17754"/>
    </ligand>
</feature>
<gene>
    <name evidence="15" type="primary">glpK_2</name>
    <name evidence="11" type="synonym">glpK</name>
    <name evidence="15" type="ORF">CLHUN_32650</name>
</gene>